<feature type="binding site" evidence="14">
    <location>
        <position position="287"/>
    </location>
    <ligand>
        <name>S-adenosyl-L-methionine</name>
        <dbReference type="ChEBI" id="CHEBI:59789"/>
    </ligand>
</feature>
<keyword evidence="6" id="KW-0698">rRNA processing</keyword>
<dbReference type="NCBIfam" id="NF011494">
    <property type="entry name" value="PRK14902.1"/>
    <property type="match status" value="1"/>
</dbReference>
<accession>A0A1G8MJH2</accession>
<dbReference type="InterPro" id="IPR006027">
    <property type="entry name" value="NusB_RsmB_TIM44"/>
</dbReference>
<dbReference type="GO" id="GO:0008649">
    <property type="term" value="F:rRNA methyltransferase activity"/>
    <property type="evidence" value="ECO:0007669"/>
    <property type="project" value="InterPro"/>
</dbReference>
<evidence type="ECO:0000256" key="3">
    <source>
        <dbReference type="ARBA" id="ARBA00007494"/>
    </source>
</evidence>
<dbReference type="Proteomes" id="UP000198853">
    <property type="component" value="Unassembled WGS sequence"/>
</dbReference>
<organism evidence="16 17">
    <name type="scientific">Natribacillus halophilus</name>
    <dbReference type="NCBI Taxonomy" id="549003"/>
    <lineage>
        <taxon>Bacteria</taxon>
        <taxon>Bacillati</taxon>
        <taxon>Bacillota</taxon>
        <taxon>Bacilli</taxon>
        <taxon>Bacillales</taxon>
        <taxon>Bacillaceae</taxon>
        <taxon>Natribacillus</taxon>
    </lineage>
</organism>
<dbReference type="InterPro" id="IPR023267">
    <property type="entry name" value="RCMT"/>
</dbReference>
<dbReference type="EC" id="2.1.1.176" evidence="4"/>
<evidence type="ECO:0000256" key="7">
    <source>
        <dbReference type="ARBA" id="ARBA00022603"/>
    </source>
</evidence>
<dbReference type="FunFam" id="1.10.940.10:FF:000006">
    <property type="entry name" value="16S rRNA (Cytosine(967)-C(5))-methyltransferase RsmB"/>
    <property type="match status" value="1"/>
</dbReference>
<evidence type="ECO:0000256" key="14">
    <source>
        <dbReference type="PROSITE-ProRule" id="PRU01023"/>
    </source>
</evidence>
<dbReference type="PRINTS" id="PR02008">
    <property type="entry name" value="RCMTFAMILY"/>
</dbReference>
<dbReference type="Pfam" id="PF01189">
    <property type="entry name" value="Methyltr_RsmB-F"/>
    <property type="match status" value="1"/>
</dbReference>
<dbReference type="EMBL" id="FNEN01000004">
    <property type="protein sequence ID" value="SDI67470.1"/>
    <property type="molecule type" value="Genomic_DNA"/>
</dbReference>
<keyword evidence="8 14" id="KW-0808">Transferase</keyword>
<evidence type="ECO:0000256" key="2">
    <source>
        <dbReference type="ARBA" id="ARBA00004496"/>
    </source>
</evidence>
<dbReference type="GO" id="GO:0003723">
    <property type="term" value="F:RNA binding"/>
    <property type="evidence" value="ECO:0007669"/>
    <property type="project" value="UniProtKB-UniRule"/>
</dbReference>
<keyword evidence="9 14" id="KW-0949">S-adenosyl-L-methionine</keyword>
<feature type="domain" description="SAM-dependent MTase RsmB/NOP-type" evidence="15">
    <location>
        <begin position="174"/>
        <end position="438"/>
    </location>
</feature>
<feature type="binding site" evidence="14">
    <location>
        <position position="314"/>
    </location>
    <ligand>
        <name>S-adenosyl-L-methionine</name>
        <dbReference type="ChEBI" id="CHEBI:59789"/>
    </ligand>
</feature>
<feature type="binding site" evidence="14">
    <location>
        <position position="333"/>
    </location>
    <ligand>
        <name>S-adenosyl-L-methionine</name>
        <dbReference type="ChEBI" id="CHEBI:59789"/>
    </ligand>
</feature>
<comment type="similarity">
    <text evidence="3 14">Belongs to the class I-like SAM-binding methyltransferase superfamily. RsmB/NOP family.</text>
</comment>
<dbReference type="PROSITE" id="PS51686">
    <property type="entry name" value="SAM_MT_RSMB_NOP"/>
    <property type="match status" value="1"/>
</dbReference>
<evidence type="ECO:0000256" key="12">
    <source>
        <dbReference type="ARBA" id="ARBA00031088"/>
    </source>
</evidence>
<gene>
    <name evidence="16" type="ORF">SAMN04488123_104170</name>
</gene>
<dbReference type="PROSITE" id="PS01153">
    <property type="entry name" value="NOL1_NOP2_SUN"/>
    <property type="match status" value="1"/>
</dbReference>
<evidence type="ECO:0000256" key="10">
    <source>
        <dbReference type="ARBA" id="ARBA00022884"/>
    </source>
</evidence>
<evidence type="ECO:0000256" key="4">
    <source>
        <dbReference type="ARBA" id="ARBA00012140"/>
    </source>
</evidence>
<protein>
    <recommendedName>
        <fullName evidence="4">16S rRNA (cytosine(967)-C(5))-methyltransferase</fullName>
        <ecNumber evidence="4">2.1.1.176</ecNumber>
    </recommendedName>
    <alternativeName>
        <fullName evidence="11">16S rRNA m5C967 methyltransferase</fullName>
    </alternativeName>
    <alternativeName>
        <fullName evidence="12">rRNA (cytosine-C(5)-)-methyltransferase RsmB</fullName>
    </alternativeName>
</protein>
<dbReference type="GO" id="GO:0006355">
    <property type="term" value="P:regulation of DNA-templated transcription"/>
    <property type="evidence" value="ECO:0007669"/>
    <property type="project" value="InterPro"/>
</dbReference>
<evidence type="ECO:0000256" key="11">
    <source>
        <dbReference type="ARBA" id="ARBA00030399"/>
    </source>
</evidence>
<dbReference type="Gene3D" id="3.30.70.1170">
    <property type="entry name" value="Sun protein, domain 3"/>
    <property type="match status" value="1"/>
</dbReference>
<proteinExistence type="inferred from homology"/>
<dbReference type="SUPFAM" id="SSF53335">
    <property type="entry name" value="S-adenosyl-L-methionine-dependent methyltransferases"/>
    <property type="match status" value="1"/>
</dbReference>
<evidence type="ECO:0000256" key="8">
    <source>
        <dbReference type="ARBA" id="ARBA00022679"/>
    </source>
</evidence>
<evidence type="ECO:0000313" key="16">
    <source>
        <dbReference type="EMBL" id="SDI67470.1"/>
    </source>
</evidence>
<feature type="active site" description="Nucleophile" evidence="14">
    <location>
        <position position="386"/>
    </location>
</feature>
<reference evidence="16 17" key="1">
    <citation type="submission" date="2016-10" db="EMBL/GenBank/DDBJ databases">
        <authorList>
            <person name="de Groot N.N."/>
        </authorList>
    </citation>
    <scope>NUCLEOTIDE SEQUENCE [LARGE SCALE GENOMIC DNA]</scope>
    <source>
        <strain evidence="16 17">DSM 21771</strain>
    </source>
</reference>
<dbReference type="RefSeq" id="WP_245723082.1">
    <property type="nucleotide sequence ID" value="NZ_FNEN01000004.1"/>
</dbReference>
<evidence type="ECO:0000313" key="17">
    <source>
        <dbReference type="Proteomes" id="UP000198853"/>
    </source>
</evidence>
<sequence>MAKTTNHTPRMNAAHILDRVFFEEAYSHLALNEALQDSSLSEVDNRFVTEVVYGTIKRLNTLDYVLEQTMKQPFRKTDRRVKTILRMSAYQLLYMDRIPERAAINEGVELAKRWGRGGLKGFVNGVLRTVARQGLPDFKRISDPVQRIALETSHPEWLVRKWVQAYGEDVCRAMCETNLKRAYTTLRVNRLQTDRDTLQRDLQAEGIETSAGNLSPDSLIVTEGQAMHSASFAKGAFSFQDESSMLVTQALDVEAGLNVLDACAAPGGKTTYIAERMYDEGQVLANDIHPHKSMLIEQQVQRLGLESVTTRTEDATDLDDTFEAETFDRVLVDAPCSGLGVVRAKPDIKWQMNPEQIKELSALQLRILEAAAYVLKPGGTLVYSTCTLMPEENEEVVDAFLQKHYTSFAKDEVRSIFPQQYDSDGFFIAAMTKRGDKR</sequence>
<dbReference type="NCBIfam" id="TIGR00563">
    <property type="entry name" value="rsmB"/>
    <property type="match status" value="1"/>
</dbReference>
<comment type="catalytic activity">
    <reaction evidence="13">
        <text>cytidine(967) in 16S rRNA + S-adenosyl-L-methionine = 5-methylcytidine(967) in 16S rRNA + S-adenosyl-L-homocysteine + H(+)</text>
        <dbReference type="Rhea" id="RHEA:42748"/>
        <dbReference type="Rhea" id="RHEA-COMP:10219"/>
        <dbReference type="Rhea" id="RHEA-COMP:10220"/>
        <dbReference type="ChEBI" id="CHEBI:15378"/>
        <dbReference type="ChEBI" id="CHEBI:57856"/>
        <dbReference type="ChEBI" id="CHEBI:59789"/>
        <dbReference type="ChEBI" id="CHEBI:74483"/>
        <dbReference type="ChEBI" id="CHEBI:82748"/>
        <dbReference type="EC" id="2.1.1.176"/>
    </reaction>
</comment>
<comment type="function">
    <text evidence="1">Specifically methylates the cytosine at position 967 (m5C967) of 16S rRNA.</text>
</comment>
<dbReference type="GO" id="GO:0005737">
    <property type="term" value="C:cytoplasm"/>
    <property type="evidence" value="ECO:0007669"/>
    <property type="project" value="UniProtKB-SubCell"/>
</dbReference>
<dbReference type="SUPFAM" id="SSF48013">
    <property type="entry name" value="NusB-like"/>
    <property type="match status" value="1"/>
</dbReference>
<keyword evidence="10 14" id="KW-0694">RNA-binding</keyword>
<dbReference type="InterPro" id="IPR054728">
    <property type="entry name" value="RsmB-like_ferredoxin"/>
</dbReference>
<comment type="subcellular location">
    <subcellularLocation>
        <location evidence="2">Cytoplasm</location>
    </subcellularLocation>
</comment>
<dbReference type="InterPro" id="IPR049560">
    <property type="entry name" value="MeTrfase_RsmB-F_NOP2_cat"/>
</dbReference>
<name>A0A1G8MJH2_9BACI</name>
<evidence type="ECO:0000256" key="6">
    <source>
        <dbReference type="ARBA" id="ARBA00022552"/>
    </source>
</evidence>
<dbReference type="Pfam" id="PF01029">
    <property type="entry name" value="NusB"/>
    <property type="match status" value="1"/>
</dbReference>
<evidence type="ECO:0000256" key="5">
    <source>
        <dbReference type="ARBA" id="ARBA00022490"/>
    </source>
</evidence>
<dbReference type="Gene3D" id="3.40.50.150">
    <property type="entry name" value="Vaccinia Virus protein VP39"/>
    <property type="match status" value="1"/>
</dbReference>
<dbReference type="PANTHER" id="PTHR22807">
    <property type="entry name" value="NOP2 YEAST -RELATED NOL1/NOP2/FMU SUN DOMAIN-CONTAINING"/>
    <property type="match status" value="1"/>
</dbReference>
<dbReference type="InterPro" id="IPR035926">
    <property type="entry name" value="NusB-like_sf"/>
</dbReference>
<keyword evidence="17" id="KW-1185">Reference proteome</keyword>
<feature type="binding site" evidence="14">
    <location>
        <begin position="263"/>
        <end position="269"/>
    </location>
    <ligand>
        <name>S-adenosyl-L-methionine</name>
        <dbReference type="ChEBI" id="CHEBI:59789"/>
    </ligand>
</feature>
<keyword evidence="5" id="KW-0963">Cytoplasm</keyword>
<keyword evidence="7 14" id="KW-0489">Methyltransferase</keyword>
<dbReference type="InterPro" id="IPR029063">
    <property type="entry name" value="SAM-dependent_MTases_sf"/>
</dbReference>
<dbReference type="FunFam" id="3.40.50.150:FF:000022">
    <property type="entry name" value="Ribosomal RNA small subunit methyltransferase B"/>
    <property type="match status" value="1"/>
</dbReference>
<dbReference type="CDD" id="cd02440">
    <property type="entry name" value="AdoMet_MTases"/>
    <property type="match status" value="1"/>
</dbReference>
<dbReference type="InterPro" id="IPR018314">
    <property type="entry name" value="RsmB/NOL1/NOP2-like_CS"/>
</dbReference>
<dbReference type="InterPro" id="IPR001678">
    <property type="entry name" value="MeTrfase_RsmB-F_NOP2_dom"/>
</dbReference>
<dbReference type="InterPro" id="IPR004573">
    <property type="entry name" value="rRNA_ssu_MeTfrase_B"/>
</dbReference>
<dbReference type="Pfam" id="PF22458">
    <property type="entry name" value="RsmF-B_ferredox"/>
    <property type="match status" value="1"/>
</dbReference>
<evidence type="ECO:0000256" key="13">
    <source>
        <dbReference type="ARBA" id="ARBA00047283"/>
    </source>
</evidence>
<evidence type="ECO:0000256" key="9">
    <source>
        <dbReference type="ARBA" id="ARBA00022691"/>
    </source>
</evidence>
<evidence type="ECO:0000256" key="1">
    <source>
        <dbReference type="ARBA" id="ARBA00002724"/>
    </source>
</evidence>
<dbReference type="Gene3D" id="1.10.940.10">
    <property type="entry name" value="NusB-like"/>
    <property type="match status" value="1"/>
</dbReference>
<dbReference type="AlphaFoldDB" id="A0A1G8MJH2"/>
<dbReference type="PANTHER" id="PTHR22807:SF53">
    <property type="entry name" value="RIBOSOMAL RNA SMALL SUBUNIT METHYLTRANSFERASE B-RELATED"/>
    <property type="match status" value="1"/>
</dbReference>
<evidence type="ECO:0000259" key="15">
    <source>
        <dbReference type="PROSITE" id="PS51686"/>
    </source>
</evidence>